<dbReference type="GO" id="GO:0016887">
    <property type="term" value="F:ATP hydrolysis activity"/>
    <property type="evidence" value="ECO:0007669"/>
    <property type="project" value="InterPro"/>
</dbReference>
<reference evidence="15" key="1">
    <citation type="submission" date="2019-08" db="EMBL/GenBank/DDBJ databases">
        <authorList>
            <person name="Kucharzyk K."/>
            <person name="Murdoch R.W."/>
            <person name="Higgins S."/>
            <person name="Loffler F."/>
        </authorList>
    </citation>
    <scope>NUCLEOTIDE SEQUENCE</scope>
</reference>
<dbReference type="GO" id="GO:0005737">
    <property type="term" value="C:cytoplasm"/>
    <property type="evidence" value="ECO:0007669"/>
    <property type="project" value="UniProtKB-SubCell"/>
</dbReference>
<dbReference type="AlphaFoldDB" id="A0A644THQ3"/>
<keyword evidence="4" id="KW-0547">Nucleotide-binding</keyword>
<dbReference type="InterPro" id="IPR006935">
    <property type="entry name" value="Helicase/UvrB_N"/>
</dbReference>
<sequence length="663" mass="75268">MKAFKVVAPFDVSGDQGRAVDSLVKGVDAGGRFLTLKGVTGSGKTFTMAKVIERLQKPALVISHNKTLSAQLYREFKGFFPENAVEYFVSYYDYYQPEAYVPSKDLYIEKDSSINEEIERMRLSATAALMERRDVIIVATVSCIYGLGSPDLYRDMRVYLDKGKTADLDTLKRNLISLQYERNDAILERGRFRVRGDTIEIYPAYAEEAYRIELDFDTVERIRKFDPLTGLAGADLEEAVIYPAKHFVMPEDMVHRALDRIKTELQEQYELFLSRNKLLEAQRIKSRTEYDIEMLEEMGYCSGIENYSSPLAGRKPGERPGVLIDYFPKDFVTFIDESHVTLSQIGAMYAGDRSRKTSLVEYGFRLPCALDNRPLTIDEFESMVGTTIYVSATPGKVELGRSSVVAEQLIRPTGLVDPEILVRPTEGQMEDIYARVRERAERGERSLIITLTKKMAEELSEYLAGLGLKVRYIHSEVETIERVEILTQLRSGEFDVLVGINLLREGIDLPEVSFIAILDADKIGFLRSATSLIQIIGRAARNAAGLVVMYADRESDAMKTALEETNRRRAVQLAYNEEHGITPMTIKKSVHDILERHKEERIDATLDELNMLKKTHNLLVPEQRKSLVKALEQRMLEHAKNLEFEEAATLRDEIARIKEGGDV</sequence>
<dbReference type="GO" id="GO:0005524">
    <property type="term" value="F:ATP binding"/>
    <property type="evidence" value="ECO:0007669"/>
    <property type="project" value="UniProtKB-KW"/>
</dbReference>
<comment type="subunit">
    <text evidence="10">Forms a heterotetramer with UvrA during the search for lesions. Interacts with UvrC in an incision complex.</text>
</comment>
<dbReference type="GO" id="GO:0004518">
    <property type="term" value="F:nuclease activity"/>
    <property type="evidence" value="ECO:0007669"/>
    <property type="project" value="UniProtKB-KW"/>
</dbReference>
<dbReference type="InterPro" id="IPR041471">
    <property type="entry name" value="UvrB_inter"/>
</dbReference>
<dbReference type="Gene3D" id="4.10.860.10">
    <property type="entry name" value="UVR domain"/>
    <property type="match status" value="1"/>
</dbReference>
<dbReference type="InterPro" id="IPR004807">
    <property type="entry name" value="UvrB"/>
</dbReference>
<accession>A0A644THQ3</accession>
<comment type="similarity">
    <text evidence="2">Belongs to the UvrB family.</text>
</comment>
<evidence type="ECO:0000256" key="3">
    <source>
        <dbReference type="ARBA" id="ARBA00022490"/>
    </source>
</evidence>
<keyword evidence="8" id="KW-0267">Excision nuclease</keyword>
<dbReference type="InterPro" id="IPR014001">
    <property type="entry name" value="Helicase_ATP-bd"/>
</dbReference>
<proteinExistence type="inferred from homology"/>
<feature type="domain" description="Helicase C-terminal" evidence="14">
    <location>
        <begin position="428"/>
        <end position="590"/>
    </location>
</feature>
<dbReference type="InterPro" id="IPR001650">
    <property type="entry name" value="Helicase_C-like"/>
</dbReference>
<protein>
    <recommendedName>
        <fullName evidence="11">UvrABC system protein B</fullName>
    </recommendedName>
</protein>
<dbReference type="InterPro" id="IPR001943">
    <property type="entry name" value="UVR_dom"/>
</dbReference>
<gene>
    <name evidence="15" type="primary">uvrB_4</name>
    <name evidence="15" type="ORF">SDC9_12218</name>
</gene>
<dbReference type="Pfam" id="PF04851">
    <property type="entry name" value="ResIII"/>
    <property type="match status" value="1"/>
</dbReference>
<dbReference type="CDD" id="cd18790">
    <property type="entry name" value="SF2_C_UvrB"/>
    <property type="match status" value="1"/>
</dbReference>
<evidence type="ECO:0000256" key="4">
    <source>
        <dbReference type="ARBA" id="ARBA00022741"/>
    </source>
</evidence>
<comment type="caution">
    <text evidence="15">The sequence shown here is derived from an EMBL/GenBank/DDBJ whole genome shotgun (WGS) entry which is preliminary data.</text>
</comment>
<dbReference type="PROSITE" id="PS51192">
    <property type="entry name" value="HELICASE_ATP_BIND_1"/>
    <property type="match status" value="1"/>
</dbReference>
<dbReference type="GO" id="GO:0006289">
    <property type="term" value="P:nucleotide-excision repair"/>
    <property type="evidence" value="ECO:0007669"/>
    <property type="project" value="InterPro"/>
</dbReference>
<dbReference type="EMBL" id="VSSQ01000032">
    <property type="protein sequence ID" value="MPL66535.1"/>
    <property type="molecule type" value="Genomic_DNA"/>
</dbReference>
<evidence type="ECO:0000259" key="13">
    <source>
        <dbReference type="PROSITE" id="PS51192"/>
    </source>
</evidence>
<evidence type="ECO:0000256" key="9">
    <source>
        <dbReference type="ARBA" id="ARBA00023204"/>
    </source>
</evidence>
<evidence type="ECO:0000256" key="2">
    <source>
        <dbReference type="ARBA" id="ARBA00008533"/>
    </source>
</evidence>
<dbReference type="Pfam" id="PF17757">
    <property type="entry name" value="UvrB_inter"/>
    <property type="match status" value="1"/>
</dbReference>
<feature type="domain" description="Helicase ATP-binding" evidence="13">
    <location>
        <begin position="25"/>
        <end position="160"/>
    </location>
</feature>
<dbReference type="PANTHER" id="PTHR24029:SF0">
    <property type="entry name" value="UVRABC SYSTEM PROTEIN B"/>
    <property type="match status" value="1"/>
</dbReference>
<dbReference type="Gene3D" id="3.40.50.300">
    <property type="entry name" value="P-loop containing nucleotide triphosphate hydrolases"/>
    <property type="match status" value="3"/>
</dbReference>
<evidence type="ECO:0000256" key="5">
    <source>
        <dbReference type="ARBA" id="ARBA00022763"/>
    </source>
</evidence>
<keyword evidence="3" id="KW-0963">Cytoplasm</keyword>
<dbReference type="SMART" id="SM00490">
    <property type="entry name" value="HELICc"/>
    <property type="match status" value="1"/>
</dbReference>
<keyword evidence="6" id="KW-0228">DNA excision</keyword>
<evidence type="ECO:0000256" key="6">
    <source>
        <dbReference type="ARBA" id="ARBA00022769"/>
    </source>
</evidence>
<dbReference type="GO" id="GO:0009380">
    <property type="term" value="C:excinuclease repair complex"/>
    <property type="evidence" value="ECO:0007669"/>
    <property type="project" value="InterPro"/>
</dbReference>
<keyword evidence="7" id="KW-0067">ATP-binding</keyword>
<dbReference type="InterPro" id="IPR024759">
    <property type="entry name" value="UvrB_YAD/RRR_dom"/>
</dbReference>
<dbReference type="CDD" id="cd17916">
    <property type="entry name" value="DEXHc_UvrB"/>
    <property type="match status" value="1"/>
</dbReference>
<evidence type="ECO:0000256" key="8">
    <source>
        <dbReference type="ARBA" id="ARBA00022881"/>
    </source>
</evidence>
<dbReference type="PROSITE" id="PS51194">
    <property type="entry name" value="HELICASE_CTER"/>
    <property type="match status" value="1"/>
</dbReference>
<organism evidence="15">
    <name type="scientific">bioreactor metagenome</name>
    <dbReference type="NCBI Taxonomy" id="1076179"/>
    <lineage>
        <taxon>unclassified sequences</taxon>
        <taxon>metagenomes</taxon>
        <taxon>ecological metagenomes</taxon>
    </lineage>
</organism>
<dbReference type="HAMAP" id="MF_00204">
    <property type="entry name" value="UvrB"/>
    <property type="match status" value="1"/>
</dbReference>
<dbReference type="PROSITE" id="PS50151">
    <property type="entry name" value="UVR"/>
    <property type="match status" value="1"/>
</dbReference>
<keyword evidence="9" id="KW-0234">DNA repair</keyword>
<dbReference type="NCBIfam" id="TIGR00631">
    <property type="entry name" value="uvrb"/>
    <property type="match status" value="1"/>
</dbReference>
<dbReference type="Pfam" id="PF12344">
    <property type="entry name" value="UvrB"/>
    <property type="match status" value="1"/>
</dbReference>
<dbReference type="SUPFAM" id="SSF46600">
    <property type="entry name" value="C-terminal UvrC-binding domain of UvrB"/>
    <property type="match status" value="1"/>
</dbReference>
<keyword evidence="5" id="KW-0227">DNA damage</keyword>
<dbReference type="Pfam" id="PF02151">
    <property type="entry name" value="UVR"/>
    <property type="match status" value="1"/>
</dbReference>
<evidence type="ECO:0000313" key="15">
    <source>
        <dbReference type="EMBL" id="MPL66535.1"/>
    </source>
</evidence>
<evidence type="ECO:0000256" key="1">
    <source>
        <dbReference type="ARBA" id="ARBA00004496"/>
    </source>
</evidence>
<dbReference type="SUPFAM" id="SSF52540">
    <property type="entry name" value="P-loop containing nucleoside triphosphate hydrolases"/>
    <property type="match status" value="2"/>
</dbReference>
<evidence type="ECO:0000256" key="10">
    <source>
        <dbReference type="ARBA" id="ARBA00026033"/>
    </source>
</evidence>
<dbReference type="InterPro" id="IPR036876">
    <property type="entry name" value="UVR_dom_sf"/>
</dbReference>
<dbReference type="GO" id="GO:0003677">
    <property type="term" value="F:DNA binding"/>
    <property type="evidence" value="ECO:0007669"/>
    <property type="project" value="InterPro"/>
</dbReference>
<dbReference type="PANTHER" id="PTHR24029">
    <property type="entry name" value="UVRABC SYSTEM PROTEIN B"/>
    <property type="match status" value="1"/>
</dbReference>
<dbReference type="Pfam" id="PF00271">
    <property type="entry name" value="Helicase_C"/>
    <property type="match status" value="1"/>
</dbReference>
<dbReference type="InterPro" id="IPR027417">
    <property type="entry name" value="P-loop_NTPase"/>
</dbReference>
<evidence type="ECO:0000259" key="12">
    <source>
        <dbReference type="PROSITE" id="PS50151"/>
    </source>
</evidence>
<comment type="subcellular location">
    <subcellularLocation>
        <location evidence="1">Cytoplasm</location>
    </subcellularLocation>
</comment>
<name>A0A644THQ3_9ZZZZ</name>
<dbReference type="SMART" id="SM00487">
    <property type="entry name" value="DEXDc"/>
    <property type="match status" value="1"/>
</dbReference>
<evidence type="ECO:0000256" key="11">
    <source>
        <dbReference type="ARBA" id="ARBA00029504"/>
    </source>
</evidence>
<evidence type="ECO:0000259" key="14">
    <source>
        <dbReference type="PROSITE" id="PS51194"/>
    </source>
</evidence>
<dbReference type="NCBIfam" id="NF003673">
    <property type="entry name" value="PRK05298.1"/>
    <property type="match status" value="1"/>
</dbReference>
<evidence type="ECO:0000256" key="7">
    <source>
        <dbReference type="ARBA" id="ARBA00022840"/>
    </source>
</evidence>
<feature type="domain" description="UVR" evidence="12">
    <location>
        <begin position="625"/>
        <end position="660"/>
    </location>
</feature>